<dbReference type="PANTHER" id="PTHR14898">
    <property type="entry name" value="ENHANCER OF POLYCOMB"/>
    <property type="match status" value="1"/>
</dbReference>
<evidence type="ECO:0000256" key="3">
    <source>
        <dbReference type="ARBA" id="ARBA00023015"/>
    </source>
</evidence>
<gene>
    <name evidence="10" type="ORF">M8C21_023583</name>
</gene>
<comment type="similarity">
    <text evidence="2 6">Belongs to the enhancer of polycomb family.</text>
</comment>
<feature type="domain" description="Enhancer of polycomb-like N-terminal" evidence="9">
    <location>
        <begin position="413"/>
        <end position="492"/>
    </location>
</feature>
<comment type="subcellular location">
    <subcellularLocation>
        <location evidence="1 6">Nucleus</location>
    </subcellularLocation>
</comment>
<feature type="coiled-coil region" evidence="7">
    <location>
        <begin position="580"/>
        <end position="614"/>
    </location>
</feature>
<keyword evidence="7" id="KW-0175">Coiled coil</keyword>
<accession>A0AAD5DA27</accession>
<feature type="region of interest" description="Disordered" evidence="8">
    <location>
        <begin position="642"/>
        <end position="663"/>
    </location>
</feature>
<dbReference type="GO" id="GO:0005634">
    <property type="term" value="C:nucleus"/>
    <property type="evidence" value="ECO:0007669"/>
    <property type="project" value="UniProtKB-SubCell"/>
</dbReference>
<evidence type="ECO:0000256" key="5">
    <source>
        <dbReference type="ARBA" id="ARBA00023242"/>
    </source>
</evidence>
<sequence>VGDPTASNSSASSLTPICRHTQSLLLLLLPPPSQPPSSAVITYPPMFLHRIQGSTFFNSHRVERVKGIRRVPVSMPSVEMRRTTRVFGARVLRSGRRLFPTQEVAKHMRRAPLAAPDAQDDWIDLLDHDGVRGDGFKENGWCNSDDGGLRKEIIINSISIESDGEFFTGNRRWGLSGKKIVTEDLQSSVSPPNIADTEPRLPAKSKSRKKKARRVSESKRRRRNSPNLRPRTSVTIHHGIQKRRSSLRLRKRTNPLSLGNLNSNRGVVQDGVPFFPIKSNTEVSKSVGRPSLKEIKELTQDIDSASCNASILVIESDRCYRETGAVISMEMSSPSHWFLVVKRNGVERLRIEAQNVMRPCFGNRVTRAIMWAGGDESWKLEFPIKQDWFIFRELYRECSERTVRVLDSVASIIPVPQVNEVSGYADEKYVPFKMPGSYITSRGDEVTRIFEKSDPVYDMDSGDEEWLNKYNDGRPSRVDEDTFERIIDAFERGIYCCPEDYSDVTKAVDLCSVLASKDNLEAVYGYWMARRKKAHIALVPAFQSYKPKKCEQLNIKAVLRKKRSFRQRGTGTQAGRGKQMPFLKAEAENITAKVQETEEAANRAEQEAILKRQRAQLLMEVADLLTYKASIAVKIAEARAAPGSGDDNTIDQRFLPVDSTDFT</sequence>
<dbReference type="GO" id="GO:0006357">
    <property type="term" value="P:regulation of transcription by RNA polymerase II"/>
    <property type="evidence" value="ECO:0007669"/>
    <property type="project" value="InterPro"/>
</dbReference>
<comment type="caution">
    <text evidence="10">The sequence shown here is derived from an EMBL/GenBank/DDBJ whole genome shotgun (WGS) entry which is preliminary data.</text>
</comment>
<evidence type="ECO:0000259" key="9">
    <source>
        <dbReference type="Pfam" id="PF10513"/>
    </source>
</evidence>
<dbReference type="InterPro" id="IPR024943">
    <property type="entry name" value="Enhancer_polycomb"/>
</dbReference>
<feature type="compositionally biased region" description="Basic residues" evidence="8">
    <location>
        <begin position="203"/>
        <end position="224"/>
    </location>
</feature>
<dbReference type="Proteomes" id="UP001206925">
    <property type="component" value="Unassembled WGS sequence"/>
</dbReference>
<evidence type="ECO:0000256" key="7">
    <source>
        <dbReference type="SAM" id="Coils"/>
    </source>
</evidence>
<organism evidence="10 11">
    <name type="scientific">Ambrosia artemisiifolia</name>
    <name type="common">Common ragweed</name>
    <dbReference type="NCBI Taxonomy" id="4212"/>
    <lineage>
        <taxon>Eukaryota</taxon>
        <taxon>Viridiplantae</taxon>
        <taxon>Streptophyta</taxon>
        <taxon>Embryophyta</taxon>
        <taxon>Tracheophyta</taxon>
        <taxon>Spermatophyta</taxon>
        <taxon>Magnoliopsida</taxon>
        <taxon>eudicotyledons</taxon>
        <taxon>Gunneridae</taxon>
        <taxon>Pentapetalae</taxon>
        <taxon>asterids</taxon>
        <taxon>campanulids</taxon>
        <taxon>Asterales</taxon>
        <taxon>Asteraceae</taxon>
        <taxon>Asteroideae</taxon>
        <taxon>Heliantheae alliance</taxon>
        <taxon>Heliantheae</taxon>
        <taxon>Ambrosia</taxon>
    </lineage>
</organism>
<reference evidence="10" key="1">
    <citation type="submission" date="2022-06" db="EMBL/GenBank/DDBJ databases">
        <title>Uncovering the hologenomic basis of an extraordinary plant invasion.</title>
        <authorList>
            <person name="Bieker V.C."/>
            <person name="Martin M.D."/>
            <person name="Gilbert T."/>
            <person name="Hodgins K."/>
            <person name="Battlay P."/>
            <person name="Petersen B."/>
            <person name="Wilson J."/>
        </authorList>
    </citation>
    <scope>NUCLEOTIDE SEQUENCE</scope>
    <source>
        <strain evidence="10">AA19_3_7</strain>
        <tissue evidence="10">Leaf</tissue>
    </source>
</reference>
<keyword evidence="11" id="KW-1185">Reference proteome</keyword>
<feature type="region of interest" description="Disordered" evidence="8">
    <location>
        <begin position="184"/>
        <end position="249"/>
    </location>
</feature>
<evidence type="ECO:0000313" key="10">
    <source>
        <dbReference type="EMBL" id="KAI7755954.1"/>
    </source>
</evidence>
<dbReference type="AlphaFoldDB" id="A0AAD5DA27"/>
<evidence type="ECO:0000256" key="6">
    <source>
        <dbReference type="RuleBase" id="RU361124"/>
    </source>
</evidence>
<keyword evidence="5 6" id="KW-0539">Nucleus</keyword>
<feature type="compositionally biased region" description="Basic residues" evidence="8">
    <location>
        <begin position="239"/>
        <end position="249"/>
    </location>
</feature>
<dbReference type="GO" id="GO:0035267">
    <property type="term" value="C:NuA4 histone acetyltransferase complex"/>
    <property type="evidence" value="ECO:0007669"/>
    <property type="project" value="InterPro"/>
</dbReference>
<dbReference type="Pfam" id="PF10513">
    <property type="entry name" value="EPL1"/>
    <property type="match status" value="1"/>
</dbReference>
<dbReference type="EMBL" id="JAMZMK010000677">
    <property type="protein sequence ID" value="KAI7755954.1"/>
    <property type="molecule type" value="Genomic_DNA"/>
</dbReference>
<keyword evidence="4 6" id="KW-0804">Transcription</keyword>
<protein>
    <recommendedName>
        <fullName evidence="6">Enhancer of polycomb-like protein</fullName>
    </recommendedName>
</protein>
<evidence type="ECO:0000313" key="11">
    <source>
        <dbReference type="Proteomes" id="UP001206925"/>
    </source>
</evidence>
<dbReference type="InterPro" id="IPR019542">
    <property type="entry name" value="Enhancer_polycomb-like_N"/>
</dbReference>
<evidence type="ECO:0000256" key="8">
    <source>
        <dbReference type="SAM" id="MobiDB-lite"/>
    </source>
</evidence>
<evidence type="ECO:0000256" key="1">
    <source>
        <dbReference type="ARBA" id="ARBA00004123"/>
    </source>
</evidence>
<keyword evidence="3 6" id="KW-0805">Transcription regulation</keyword>
<name>A0AAD5DA27_AMBAR</name>
<feature type="non-terminal residue" evidence="10">
    <location>
        <position position="1"/>
    </location>
</feature>
<evidence type="ECO:0000256" key="2">
    <source>
        <dbReference type="ARBA" id="ARBA00008035"/>
    </source>
</evidence>
<proteinExistence type="inferred from homology"/>
<evidence type="ECO:0000256" key="4">
    <source>
        <dbReference type="ARBA" id="ARBA00023163"/>
    </source>
</evidence>